<dbReference type="Pfam" id="PF26334">
    <property type="entry name" value="Gtf3_N"/>
    <property type="match status" value="1"/>
</dbReference>
<proteinExistence type="predicted"/>
<comment type="caution">
    <text evidence="4">The sequence shown here is derived from an EMBL/GenBank/DDBJ whole genome shotgun (WGS) entry which is preliminary data.</text>
</comment>
<evidence type="ECO:0000256" key="1">
    <source>
        <dbReference type="ARBA" id="ARBA00022679"/>
    </source>
</evidence>
<dbReference type="InterPro" id="IPR058591">
    <property type="entry name" value="Gtf3_N"/>
</dbReference>
<dbReference type="EMBL" id="FOCC01000001">
    <property type="protein sequence ID" value="SEM30795.1"/>
    <property type="molecule type" value="Genomic_DNA"/>
</dbReference>
<reference evidence="4 5" key="1">
    <citation type="submission" date="2016-10" db="EMBL/GenBank/DDBJ databases">
        <authorList>
            <person name="Varghese N."/>
            <person name="Submissions S."/>
        </authorList>
    </citation>
    <scope>NUCLEOTIDE SEQUENCE [LARGE SCALE GENOMIC DNA]</scope>
    <source>
        <strain evidence="4 5">WC1T17</strain>
    </source>
</reference>
<accession>A0ABY1A8V7</accession>
<feature type="domain" description="Glucosyltransferase 3-like N-terminal" evidence="2">
    <location>
        <begin position="3"/>
        <end position="164"/>
    </location>
</feature>
<evidence type="ECO:0000259" key="2">
    <source>
        <dbReference type="Pfam" id="PF26334"/>
    </source>
</evidence>
<evidence type="ECO:0000313" key="4">
    <source>
        <dbReference type="EMBL" id="SEM30795.1"/>
    </source>
</evidence>
<dbReference type="Pfam" id="PF26337">
    <property type="entry name" value="Gtf3_C"/>
    <property type="match status" value="1"/>
</dbReference>
<protein>
    <recommendedName>
        <fullName evidence="6">Beta-1,6-galactofuranosyltransferase</fullName>
    </recommendedName>
</protein>
<gene>
    <name evidence="4" type="ORF">SAMN05216431_10132</name>
</gene>
<keyword evidence="1" id="KW-0808">Transferase</keyword>
<evidence type="ECO:0000259" key="3">
    <source>
        <dbReference type="Pfam" id="PF26337"/>
    </source>
</evidence>
<dbReference type="Proteomes" id="UP000182089">
    <property type="component" value="Unassembled WGS sequence"/>
</dbReference>
<dbReference type="PIRSF" id="PIRSF007023">
    <property type="entry name" value="UDP-Galf_transf"/>
    <property type="match status" value="1"/>
</dbReference>
<sequence>MNYFIGEPKKSDIRTATSKPRTDVTEVLEKLGFVRLEVPKAWTTPEGNTLTRGLGLYLQLNEKIKMLKPGDKLFFQFPTPNSLFLKRILKKLHKKQVEALVLVHDLQYIRYKDDPSFSKFAKLKFKMKESTLLNEYNKIIVHNEAMKKEMISWGISKDKLISLGLFDYLTSSPVAQSDTENSIIIAGNLAENKAGYAYKLPKSPKYRLYGVNYAENNAKNAANVTYHGSFKAEDVSTMKGRFGLVWDGTSVDTCAGNFGNYLRYNNPFKFSMYMAAELPVIVWSKSALAAFVEEHKVGLAVDSLNDVPALLAKMTDADYQQIKANVKVISQKVRQGSFTEEAVLKAIKGA</sequence>
<dbReference type="Gene3D" id="3.40.50.2000">
    <property type="entry name" value="Glycogen Phosphorylase B"/>
    <property type="match status" value="2"/>
</dbReference>
<dbReference type="InterPro" id="IPR058592">
    <property type="entry name" value="Gtf3_C"/>
</dbReference>
<organism evidence="4 5">
    <name type="scientific">Ligilactobacillus ruminis</name>
    <dbReference type="NCBI Taxonomy" id="1623"/>
    <lineage>
        <taxon>Bacteria</taxon>
        <taxon>Bacillati</taxon>
        <taxon>Bacillota</taxon>
        <taxon>Bacilli</taxon>
        <taxon>Lactobacillales</taxon>
        <taxon>Lactobacillaceae</taxon>
        <taxon>Ligilactobacillus</taxon>
    </lineage>
</organism>
<evidence type="ECO:0000313" key="5">
    <source>
        <dbReference type="Proteomes" id="UP000182089"/>
    </source>
</evidence>
<evidence type="ECO:0008006" key="6">
    <source>
        <dbReference type="Google" id="ProtNLM"/>
    </source>
</evidence>
<feature type="domain" description="Glucosyltransferase 3-like C-terminal" evidence="3">
    <location>
        <begin position="183"/>
        <end position="346"/>
    </location>
</feature>
<name>A0ABY1A8V7_9LACO</name>